<keyword evidence="7" id="KW-0325">Glycoprotein</keyword>
<dbReference type="SUPFAM" id="SSF49503">
    <property type="entry name" value="Cupredoxins"/>
    <property type="match status" value="1"/>
</dbReference>
<dbReference type="EMBL" id="OZ034816">
    <property type="protein sequence ID" value="CAL1373335.1"/>
    <property type="molecule type" value="Genomic_DNA"/>
</dbReference>
<evidence type="ECO:0000256" key="5">
    <source>
        <dbReference type="ARBA" id="ARBA00023136"/>
    </source>
</evidence>
<dbReference type="InterPro" id="IPR003245">
    <property type="entry name" value="Phytocyanin_dom"/>
</dbReference>
<proteinExistence type="inferred from homology"/>
<dbReference type="GO" id="GO:0098552">
    <property type="term" value="C:side of membrane"/>
    <property type="evidence" value="ECO:0007669"/>
    <property type="project" value="UniProtKB-KW"/>
</dbReference>
<dbReference type="GO" id="GO:0009055">
    <property type="term" value="F:electron transfer activity"/>
    <property type="evidence" value="ECO:0007669"/>
    <property type="project" value="InterPro"/>
</dbReference>
<feature type="compositionally biased region" description="Low complexity" evidence="10">
    <location>
        <begin position="240"/>
        <end position="259"/>
    </location>
</feature>
<dbReference type="GO" id="GO:0005886">
    <property type="term" value="C:plasma membrane"/>
    <property type="evidence" value="ECO:0007669"/>
    <property type="project" value="UniProtKB-SubCell"/>
</dbReference>
<organism evidence="14 15">
    <name type="scientific">Linum trigynum</name>
    <dbReference type="NCBI Taxonomy" id="586398"/>
    <lineage>
        <taxon>Eukaryota</taxon>
        <taxon>Viridiplantae</taxon>
        <taxon>Streptophyta</taxon>
        <taxon>Embryophyta</taxon>
        <taxon>Tracheophyta</taxon>
        <taxon>Spermatophyta</taxon>
        <taxon>Magnoliopsida</taxon>
        <taxon>eudicotyledons</taxon>
        <taxon>Gunneridae</taxon>
        <taxon>Pentapetalae</taxon>
        <taxon>rosids</taxon>
        <taxon>fabids</taxon>
        <taxon>Malpighiales</taxon>
        <taxon>Linaceae</taxon>
        <taxon>Linum</taxon>
    </lineage>
</organism>
<dbReference type="InterPro" id="IPR008972">
    <property type="entry name" value="Cupredoxin"/>
</dbReference>
<dbReference type="Gene3D" id="2.60.40.420">
    <property type="entry name" value="Cupredoxins - blue copper proteins"/>
    <property type="match status" value="1"/>
</dbReference>
<dbReference type="Proteomes" id="UP001497516">
    <property type="component" value="Chromosome 3"/>
</dbReference>
<gene>
    <name evidence="14" type="ORF">LTRI10_LOCUS15268</name>
</gene>
<accession>A0AAV2DIM2</accession>
<evidence type="ECO:0000256" key="10">
    <source>
        <dbReference type="SAM" id="MobiDB-lite"/>
    </source>
</evidence>
<protein>
    <recommendedName>
        <fullName evidence="13">Phytocyanin domain-containing protein</fullName>
    </recommendedName>
</protein>
<comment type="similarity">
    <text evidence="9">Belongs to the early nodulin-like (ENODL) family.</text>
</comment>
<evidence type="ECO:0000256" key="3">
    <source>
        <dbReference type="ARBA" id="ARBA00022622"/>
    </source>
</evidence>
<dbReference type="PANTHER" id="PTHR33021">
    <property type="entry name" value="BLUE COPPER PROTEIN"/>
    <property type="match status" value="1"/>
</dbReference>
<keyword evidence="11" id="KW-0812">Transmembrane</keyword>
<feature type="chain" id="PRO_5043707580" description="Phytocyanin domain-containing protein" evidence="12">
    <location>
        <begin position="30"/>
        <end position="283"/>
    </location>
</feature>
<keyword evidence="11" id="KW-1133">Transmembrane helix</keyword>
<keyword evidence="6" id="KW-1015">Disulfide bond</keyword>
<keyword evidence="4 12" id="KW-0732">Signal</keyword>
<evidence type="ECO:0000313" key="14">
    <source>
        <dbReference type="EMBL" id="CAL1373335.1"/>
    </source>
</evidence>
<evidence type="ECO:0000256" key="4">
    <source>
        <dbReference type="ARBA" id="ARBA00022729"/>
    </source>
</evidence>
<feature type="domain" description="Phytocyanin" evidence="13">
    <location>
        <begin position="30"/>
        <end position="131"/>
    </location>
</feature>
<evidence type="ECO:0000256" key="8">
    <source>
        <dbReference type="ARBA" id="ARBA00023288"/>
    </source>
</evidence>
<keyword evidence="3" id="KW-0336">GPI-anchor</keyword>
<dbReference type="Pfam" id="PF02298">
    <property type="entry name" value="Cu_bind_like"/>
    <property type="match status" value="1"/>
</dbReference>
<dbReference type="CDD" id="cd11019">
    <property type="entry name" value="OsENODL1_like"/>
    <property type="match status" value="1"/>
</dbReference>
<dbReference type="InterPro" id="IPR041846">
    <property type="entry name" value="ENL_dom"/>
</dbReference>
<evidence type="ECO:0000313" key="15">
    <source>
        <dbReference type="Proteomes" id="UP001497516"/>
    </source>
</evidence>
<evidence type="ECO:0000256" key="2">
    <source>
        <dbReference type="ARBA" id="ARBA00022475"/>
    </source>
</evidence>
<evidence type="ECO:0000256" key="12">
    <source>
        <dbReference type="SAM" id="SignalP"/>
    </source>
</evidence>
<reference evidence="14 15" key="1">
    <citation type="submission" date="2024-04" db="EMBL/GenBank/DDBJ databases">
        <authorList>
            <person name="Fracassetti M."/>
        </authorList>
    </citation>
    <scope>NUCLEOTIDE SEQUENCE [LARGE SCALE GENOMIC DNA]</scope>
</reference>
<keyword evidence="2" id="KW-1003">Cell membrane</keyword>
<evidence type="ECO:0000256" key="1">
    <source>
        <dbReference type="ARBA" id="ARBA00004609"/>
    </source>
</evidence>
<feature type="transmembrane region" description="Helical" evidence="11">
    <location>
        <begin position="261"/>
        <end position="282"/>
    </location>
</feature>
<evidence type="ECO:0000256" key="6">
    <source>
        <dbReference type="ARBA" id="ARBA00023157"/>
    </source>
</evidence>
<evidence type="ECO:0000259" key="13">
    <source>
        <dbReference type="PROSITE" id="PS51485"/>
    </source>
</evidence>
<dbReference type="PROSITE" id="PS51485">
    <property type="entry name" value="PHYTOCYANIN"/>
    <property type="match status" value="1"/>
</dbReference>
<dbReference type="PANTHER" id="PTHR33021:SF185">
    <property type="entry name" value="EARLY NODULIN-LIKE PROTEIN 3-RELATED"/>
    <property type="match status" value="1"/>
</dbReference>
<dbReference type="InterPro" id="IPR039391">
    <property type="entry name" value="Phytocyanin-like"/>
</dbReference>
<feature type="region of interest" description="Disordered" evidence="10">
    <location>
        <begin position="139"/>
        <end position="259"/>
    </location>
</feature>
<comment type="subcellular location">
    <subcellularLocation>
        <location evidence="1">Cell membrane</location>
        <topology evidence="1">Lipid-anchor</topology>
        <topology evidence="1">GPI-anchor</topology>
    </subcellularLocation>
</comment>
<evidence type="ECO:0000256" key="7">
    <source>
        <dbReference type="ARBA" id="ARBA00023180"/>
    </source>
</evidence>
<dbReference type="FunFam" id="2.60.40.420:FF:000010">
    <property type="entry name" value="Early nodulin-like protein 1"/>
    <property type="match status" value="1"/>
</dbReference>
<feature type="compositionally biased region" description="Low complexity" evidence="10">
    <location>
        <begin position="158"/>
        <end position="231"/>
    </location>
</feature>
<feature type="signal peptide" evidence="12">
    <location>
        <begin position="1"/>
        <end position="29"/>
    </location>
</feature>
<evidence type="ECO:0000256" key="11">
    <source>
        <dbReference type="SAM" id="Phobius"/>
    </source>
</evidence>
<dbReference type="AlphaFoldDB" id="A0AAV2DIM2"/>
<keyword evidence="5 11" id="KW-0472">Membrane</keyword>
<keyword evidence="15" id="KW-1185">Reference proteome</keyword>
<keyword evidence="8" id="KW-0449">Lipoprotein</keyword>
<evidence type="ECO:0000256" key="9">
    <source>
        <dbReference type="ARBA" id="ARBA00035011"/>
    </source>
</evidence>
<sequence>MASSSSHRIINLLLASVVAASFFLPSSMALSFDVGGKDGWVVKPSESYDHWAQRLRFQVNDSLVFKYKEGSDSVVQVKKEDYDSCDTSRKLKVMKSGTSVFNFPQSGPFYFISGNKKQCLAGQKLIVVVLAVRSPPAIPKTPTAPPSPAPALPPTASQPPSSAPAGTPDLAPQPSAGSSPPATAPSQGDAAPGGSPAGAPSNSPATAPSQGTAAPGISPAGASISPAGQPGSSPPGPSGLPGSADQTSPPEAAKNSSSSSAVAVAVASPVLVAVGLGFIAMFI</sequence>
<name>A0AAV2DIM2_9ROSI</name>
<feature type="compositionally biased region" description="Pro residues" evidence="10">
    <location>
        <begin position="139"/>
        <end position="157"/>
    </location>
</feature>